<name>A0A819V2G1_9BILA</name>
<comment type="caution">
    <text evidence="4">The sequence shown here is derived from an EMBL/GenBank/DDBJ whole genome shotgun (WGS) entry which is preliminary data.</text>
</comment>
<dbReference type="Proteomes" id="UP000663889">
    <property type="component" value="Unassembled WGS sequence"/>
</dbReference>
<dbReference type="EMBL" id="CAJNOO010001937">
    <property type="protein sequence ID" value="CAF1217383.1"/>
    <property type="molecule type" value="Genomic_DNA"/>
</dbReference>
<accession>A0A819V2G1</accession>
<sequence length="169" mass="19200">MLRTKLIEHFNNQSGIKLNKLKVNGENAYVVTSGTIATPINLSFKPLCIQHTTIKNIQCMSDAEYVTFSFTGLAYRSSTSTSYLLDWKNKTIAEFTISNSNSSTTNVIYSPFGMKTMKAFTMNLQGEIIISDHSIRILSYDGKYLRQTSSINQQRMIARDIHIHERMDV</sequence>
<evidence type="ECO:0000313" key="4">
    <source>
        <dbReference type="EMBL" id="CAF4091894.1"/>
    </source>
</evidence>
<reference evidence="4" key="1">
    <citation type="submission" date="2021-02" db="EMBL/GenBank/DDBJ databases">
        <authorList>
            <person name="Nowell W R."/>
        </authorList>
    </citation>
    <scope>NUCLEOTIDE SEQUENCE</scope>
</reference>
<evidence type="ECO:0000313" key="3">
    <source>
        <dbReference type="EMBL" id="CAF4023324.1"/>
    </source>
</evidence>
<dbReference type="EMBL" id="CAJNOU010002000">
    <property type="protein sequence ID" value="CAF1278935.1"/>
    <property type="molecule type" value="Genomic_DNA"/>
</dbReference>
<dbReference type="OrthoDB" id="10050862at2759"/>
<protein>
    <submittedName>
        <fullName evidence="4">Uncharacterized protein</fullName>
    </submittedName>
</protein>
<gene>
    <name evidence="4" type="ORF">JBS370_LOCUS31287</name>
    <name evidence="3" type="ORF">OTI717_LOCUS30225</name>
    <name evidence="1" type="ORF">RFH988_LOCUS25453</name>
    <name evidence="2" type="ORF">SEV965_LOCUS25152</name>
</gene>
<dbReference type="EMBL" id="CAJOAX010008002">
    <property type="protein sequence ID" value="CAF4023324.1"/>
    <property type="molecule type" value="Genomic_DNA"/>
</dbReference>
<evidence type="ECO:0000313" key="5">
    <source>
        <dbReference type="Proteomes" id="UP000663836"/>
    </source>
</evidence>
<dbReference type="Proteomes" id="UP000663882">
    <property type="component" value="Unassembled WGS sequence"/>
</dbReference>
<evidence type="ECO:0000313" key="2">
    <source>
        <dbReference type="EMBL" id="CAF1278935.1"/>
    </source>
</evidence>
<proteinExistence type="predicted"/>
<organism evidence="4 5">
    <name type="scientific">Rotaria sordida</name>
    <dbReference type="NCBI Taxonomy" id="392033"/>
    <lineage>
        <taxon>Eukaryota</taxon>
        <taxon>Metazoa</taxon>
        <taxon>Spiralia</taxon>
        <taxon>Gnathifera</taxon>
        <taxon>Rotifera</taxon>
        <taxon>Eurotatoria</taxon>
        <taxon>Bdelloidea</taxon>
        <taxon>Philodinida</taxon>
        <taxon>Philodinidae</taxon>
        <taxon>Rotaria</taxon>
    </lineage>
</organism>
<evidence type="ECO:0000313" key="1">
    <source>
        <dbReference type="EMBL" id="CAF1217383.1"/>
    </source>
</evidence>
<dbReference type="EMBL" id="CAJOBD010007638">
    <property type="protein sequence ID" value="CAF4091894.1"/>
    <property type="molecule type" value="Genomic_DNA"/>
</dbReference>
<dbReference type="Proteomes" id="UP000663823">
    <property type="component" value="Unassembled WGS sequence"/>
</dbReference>
<dbReference type="AlphaFoldDB" id="A0A819V2G1"/>
<dbReference type="Proteomes" id="UP000663836">
    <property type="component" value="Unassembled WGS sequence"/>
</dbReference>